<accession>A0A7K3WMY1</accession>
<sequence length="498" mass="55201">MAILALICADPTSAQTNNYVIDPTFDTGDYYTKGTMYGFKYRESYNDLYINFGRSSGISEAEDQSIVDLNGNLLYNVFDLFGGTPYLYRDGILSQSSGLGYRVLPPHPDAGSVLDDEIFFFEYSKSVYSFPGNLTIHRDILILPDTSFLVAGRFTTDSINPGILGYRHLVRIDSIGDPVEDFPDIICQPWSGVALGIKATDEGNYWLAGEFSGINTHQTNYLARLNADFTVDTTYVSPFVESDGWVSIINVDSGGNLWMGCGAGCNISTAELEDRTLLKLTPEGLIDEEFNIPDAYTFFDSESDEVFRLVPGLAFEDTDGSFIMGGSIMEYNGVPVKRIFKITPTGDLIPEAFENFGADEAEWDGWTHGSGLPFIRVNQITRMPDDKLLIGGAFSSFGGEPYSCLVRLEQDGFVSTINQAKDDLGIVVWPNPTADHIRWNKDITAITMYNSHGQKILDMELESGTKDLSLPLLPEGIYTLVFSLEDQKVTIKLIIQKR</sequence>
<dbReference type="RefSeq" id="WP_163283571.1">
    <property type="nucleotide sequence ID" value="NZ_JAAGVY010000006.1"/>
</dbReference>
<dbReference type="Pfam" id="PF17164">
    <property type="entry name" value="DUF5122"/>
    <property type="match status" value="2"/>
</dbReference>
<evidence type="ECO:0000313" key="4">
    <source>
        <dbReference type="Proteomes" id="UP000486602"/>
    </source>
</evidence>
<evidence type="ECO:0000259" key="2">
    <source>
        <dbReference type="Pfam" id="PF18962"/>
    </source>
</evidence>
<evidence type="ECO:0000256" key="1">
    <source>
        <dbReference type="ARBA" id="ARBA00022729"/>
    </source>
</evidence>
<reference evidence="3 4" key="1">
    <citation type="submission" date="2020-02" db="EMBL/GenBank/DDBJ databases">
        <title>Out from the shadows clarifying the taxonomy of the family Cryomorphaceae and related taxa by utilizing the GTDB taxonomic framework.</title>
        <authorList>
            <person name="Bowman J.P."/>
        </authorList>
    </citation>
    <scope>NUCLEOTIDE SEQUENCE [LARGE SCALE GENOMIC DNA]</scope>
    <source>
        <strain evidence="3 4">QSSC 1-22</strain>
    </source>
</reference>
<evidence type="ECO:0000313" key="3">
    <source>
        <dbReference type="EMBL" id="NEN22844.1"/>
    </source>
</evidence>
<dbReference type="AlphaFoldDB" id="A0A7K3WMY1"/>
<feature type="domain" description="Secretion system C-terminal sorting" evidence="2">
    <location>
        <begin position="428"/>
        <end position="495"/>
    </location>
</feature>
<organism evidence="3 4">
    <name type="scientific">Cryomorpha ignava</name>
    <dbReference type="NCBI Taxonomy" id="101383"/>
    <lineage>
        <taxon>Bacteria</taxon>
        <taxon>Pseudomonadati</taxon>
        <taxon>Bacteroidota</taxon>
        <taxon>Flavobacteriia</taxon>
        <taxon>Flavobacteriales</taxon>
        <taxon>Cryomorphaceae</taxon>
        <taxon>Cryomorpha</taxon>
    </lineage>
</organism>
<keyword evidence="4" id="KW-1185">Reference proteome</keyword>
<dbReference type="EMBL" id="JAAGVY010000006">
    <property type="protein sequence ID" value="NEN22844.1"/>
    <property type="molecule type" value="Genomic_DNA"/>
</dbReference>
<gene>
    <name evidence="3" type="ORF">G3O08_04955</name>
</gene>
<dbReference type="InterPro" id="IPR026444">
    <property type="entry name" value="Secre_tail"/>
</dbReference>
<name>A0A7K3WMY1_9FLAO</name>
<dbReference type="Pfam" id="PF18962">
    <property type="entry name" value="Por_Secre_tail"/>
    <property type="match status" value="1"/>
</dbReference>
<dbReference type="InterPro" id="IPR013431">
    <property type="entry name" value="Delta_60_rpt"/>
</dbReference>
<protein>
    <submittedName>
        <fullName evidence="3">T9SS type A sorting domain-containing protein</fullName>
    </submittedName>
</protein>
<proteinExistence type="predicted"/>
<dbReference type="NCBIfam" id="TIGR04183">
    <property type="entry name" value="Por_Secre_tail"/>
    <property type="match status" value="1"/>
</dbReference>
<comment type="caution">
    <text evidence="3">The sequence shown here is derived from an EMBL/GenBank/DDBJ whole genome shotgun (WGS) entry which is preliminary data.</text>
</comment>
<keyword evidence="1" id="KW-0732">Signal</keyword>
<dbReference type="Proteomes" id="UP000486602">
    <property type="component" value="Unassembled WGS sequence"/>
</dbReference>